<dbReference type="EMBL" id="SIJK02000128">
    <property type="protein sequence ID" value="MBP1468984.1"/>
    <property type="molecule type" value="Genomic_DNA"/>
</dbReference>
<dbReference type="Proteomes" id="UP001193081">
    <property type="component" value="Unassembled WGS sequence"/>
</dbReference>
<keyword evidence="2" id="KW-1185">Reference proteome</keyword>
<name>A0ABS4DHR6_9CHLR</name>
<sequence>MTTDAMLTALAAAMRRNDREATQALLDSLAARVPPARLVALLDGLLDDLRTAPAAPSRGITVLAA</sequence>
<evidence type="ECO:0000313" key="2">
    <source>
        <dbReference type="Proteomes" id="UP001193081"/>
    </source>
</evidence>
<reference evidence="1 2" key="1">
    <citation type="submission" date="2021-03" db="EMBL/GenBank/DDBJ databases">
        <authorList>
            <person name="Grouzdev D.S."/>
        </authorList>
    </citation>
    <scope>NUCLEOTIDE SEQUENCE [LARGE SCALE GENOMIC DNA]</scope>
    <source>
        <strain evidence="1 2">M50-1</strain>
    </source>
</reference>
<evidence type="ECO:0000313" key="1">
    <source>
        <dbReference type="EMBL" id="MBP1468984.1"/>
    </source>
</evidence>
<dbReference type="RefSeq" id="WP_135482278.1">
    <property type="nucleotide sequence ID" value="NZ_SIJK02000128.1"/>
</dbReference>
<proteinExistence type="predicted"/>
<organism evidence="1 2">
    <name type="scientific">Candidatus Chloroploca mongolica</name>
    <dbReference type="NCBI Taxonomy" id="2528176"/>
    <lineage>
        <taxon>Bacteria</taxon>
        <taxon>Bacillati</taxon>
        <taxon>Chloroflexota</taxon>
        <taxon>Chloroflexia</taxon>
        <taxon>Chloroflexales</taxon>
        <taxon>Chloroflexineae</taxon>
        <taxon>Oscillochloridaceae</taxon>
        <taxon>Candidatus Chloroploca</taxon>
    </lineage>
</organism>
<accession>A0ABS4DHR6</accession>
<protein>
    <submittedName>
        <fullName evidence="1">Uncharacterized protein</fullName>
    </submittedName>
</protein>
<gene>
    <name evidence="1" type="ORF">EYB53_024965</name>
</gene>
<comment type="caution">
    <text evidence="1">The sequence shown here is derived from an EMBL/GenBank/DDBJ whole genome shotgun (WGS) entry which is preliminary data.</text>
</comment>